<gene>
    <name evidence="3" type="ORF">GCM10023196_071110</name>
</gene>
<dbReference type="Proteomes" id="UP001501442">
    <property type="component" value="Unassembled WGS sequence"/>
</dbReference>
<proteinExistence type="predicted"/>
<evidence type="ECO:0000313" key="4">
    <source>
        <dbReference type="Proteomes" id="UP001501442"/>
    </source>
</evidence>
<feature type="region of interest" description="Disordered" evidence="1">
    <location>
        <begin position="73"/>
        <end position="125"/>
    </location>
</feature>
<dbReference type="EMBL" id="BAABHK010000012">
    <property type="protein sequence ID" value="GAA4633472.1"/>
    <property type="molecule type" value="Genomic_DNA"/>
</dbReference>
<comment type="caution">
    <text evidence="3">The sequence shown here is derived from an EMBL/GenBank/DDBJ whole genome shotgun (WGS) entry which is preliminary data.</text>
</comment>
<name>A0ABP8UK05_9ACTN</name>
<evidence type="ECO:0008006" key="5">
    <source>
        <dbReference type="Google" id="ProtNLM"/>
    </source>
</evidence>
<feature type="signal peptide" evidence="2">
    <location>
        <begin position="1"/>
        <end position="19"/>
    </location>
</feature>
<dbReference type="PROSITE" id="PS51257">
    <property type="entry name" value="PROKAR_LIPOPROTEIN"/>
    <property type="match status" value="1"/>
</dbReference>
<evidence type="ECO:0000313" key="3">
    <source>
        <dbReference type="EMBL" id="GAA4633472.1"/>
    </source>
</evidence>
<evidence type="ECO:0000256" key="2">
    <source>
        <dbReference type="SAM" id="SignalP"/>
    </source>
</evidence>
<dbReference type="RefSeq" id="WP_345436461.1">
    <property type="nucleotide sequence ID" value="NZ_BAABHK010000012.1"/>
</dbReference>
<feature type="chain" id="PRO_5046927070" description="Lipoprotein" evidence="2">
    <location>
        <begin position="20"/>
        <end position="125"/>
    </location>
</feature>
<evidence type="ECO:0000256" key="1">
    <source>
        <dbReference type="SAM" id="MobiDB-lite"/>
    </source>
</evidence>
<sequence>MRRSLAVAGAALGAALAVAGCRQETGPPDTRLSHHRATRFARFHVDREPVHGGDREVWTGRRAIRERVTREVLPLPHRRRPPARAEDTCGPGDRSHRGVAVHCVQRSEQDVDRSDDTVLRDRPDD</sequence>
<protein>
    <recommendedName>
        <fullName evidence="5">Lipoprotein</fullName>
    </recommendedName>
</protein>
<keyword evidence="4" id="KW-1185">Reference proteome</keyword>
<reference evidence="4" key="1">
    <citation type="journal article" date="2019" name="Int. J. Syst. Evol. Microbiol.">
        <title>The Global Catalogue of Microorganisms (GCM) 10K type strain sequencing project: providing services to taxonomists for standard genome sequencing and annotation.</title>
        <authorList>
            <consortium name="The Broad Institute Genomics Platform"/>
            <consortium name="The Broad Institute Genome Sequencing Center for Infectious Disease"/>
            <person name="Wu L."/>
            <person name="Ma J."/>
        </authorList>
    </citation>
    <scope>NUCLEOTIDE SEQUENCE [LARGE SCALE GENOMIC DNA]</scope>
    <source>
        <strain evidence="4">JCM 17939</strain>
    </source>
</reference>
<keyword evidence="2" id="KW-0732">Signal</keyword>
<accession>A0ABP8UK05</accession>
<feature type="compositionally biased region" description="Basic and acidic residues" evidence="1">
    <location>
        <begin position="105"/>
        <end position="125"/>
    </location>
</feature>
<organism evidence="3 4">
    <name type="scientific">Actinoallomurus vinaceus</name>
    <dbReference type="NCBI Taxonomy" id="1080074"/>
    <lineage>
        <taxon>Bacteria</taxon>
        <taxon>Bacillati</taxon>
        <taxon>Actinomycetota</taxon>
        <taxon>Actinomycetes</taxon>
        <taxon>Streptosporangiales</taxon>
        <taxon>Thermomonosporaceae</taxon>
        <taxon>Actinoallomurus</taxon>
    </lineage>
</organism>